<sequence>MTIAVIKTGGKQYKVTVGQELNVEKLEAEVGAKLMFEPLLIADENGEKVEVGTPTVAGKKIEAEVVAQGRAKKVVIIKYKPKTRYRRKAGHRQPFTKLKIVKV</sequence>
<evidence type="ECO:0000256" key="7">
    <source>
        <dbReference type="RuleBase" id="RU000562"/>
    </source>
</evidence>
<protein>
    <recommendedName>
        <fullName evidence="6">Large ribosomal subunit protein bL21</fullName>
    </recommendedName>
</protein>
<dbReference type="GO" id="GO:0006412">
    <property type="term" value="P:translation"/>
    <property type="evidence" value="ECO:0007669"/>
    <property type="project" value="UniProtKB-UniRule"/>
</dbReference>
<reference evidence="8 9" key="1">
    <citation type="journal article" date="2016" name="Nat. Commun.">
        <title>Thousands of microbial genomes shed light on interconnected biogeochemical processes in an aquifer system.</title>
        <authorList>
            <person name="Anantharaman K."/>
            <person name="Brown C.T."/>
            <person name="Hug L.A."/>
            <person name="Sharon I."/>
            <person name="Castelle C.J."/>
            <person name="Probst A.J."/>
            <person name="Thomas B.C."/>
            <person name="Singh A."/>
            <person name="Wilkins M.J."/>
            <person name="Karaoz U."/>
            <person name="Brodie E.L."/>
            <person name="Williams K.H."/>
            <person name="Hubbard S.S."/>
            <person name="Banfield J.F."/>
        </authorList>
    </citation>
    <scope>NUCLEOTIDE SEQUENCE [LARGE SCALE GENOMIC DNA]</scope>
</reference>
<keyword evidence="5 6" id="KW-0687">Ribonucleoprotein</keyword>
<comment type="caution">
    <text evidence="8">The sequence shown here is derived from an EMBL/GenBank/DDBJ whole genome shotgun (WGS) entry which is preliminary data.</text>
</comment>
<dbReference type="Pfam" id="PF00829">
    <property type="entry name" value="Ribosomal_L21p"/>
    <property type="match status" value="1"/>
</dbReference>
<dbReference type="GO" id="GO:0005737">
    <property type="term" value="C:cytoplasm"/>
    <property type="evidence" value="ECO:0007669"/>
    <property type="project" value="UniProtKB-ARBA"/>
</dbReference>
<name>A0A1F5T5I1_9BACT</name>
<comment type="similarity">
    <text evidence="1 6 7">Belongs to the bacterial ribosomal protein bL21 family.</text>
</comment>
<dbReference type="PANTHER" id="PTHR21349:SF0">
    <property type="entry name" value="LARGE RIBOSOMAL SUBUNIT PROTEIN BL21M"/>
    <property type="match status" value="1"/>
</dbReference>
<accession>A0A1F5T5I1</accession>
<gene>
    <name evidence="6" type="primary">rplU</name>
    <name evidence="8" type="ORF">A2482_04730</name>
</gene>
<evidence type="ECO:0000313" key="8">
    <source>
        <dbReference type="EMBL" id="OGF34230.1"/>
    </source>
</evidence>
<keyword evidence="4 6" id="KW-0689">Ribosomal protein</keyword>
<evidence type="ECO:0000256" key="6">
    <source>
        <dbReference type="HAMAP-Rule" id="MF_01363"/>
    </source>
</evidence>
<dbReference type="InterPro" id="IPR001787">
    <property type="entry name" value="Ribosomal_bL21"/>
</dbReference>
<dbReference type="PANTHER" id="PTHR21349">
    <property type="entry name" value="50S RIBOSOMAL PROTEIN L21"/>
    <property type="match status" value="1"/>
</dbReference>
<comment type="subunit">
    <text evidence="6">Part of the 50S ribosomal subunit. Contacts protein L20.</text>
</comment>
<dbReference type="AlphaFoldDB" id="A0A1F5T5I1"/>
<evidence type="ECO:0000256" key="5">
    <source>
        <dbReference type="ARBA" id="ARBA00023274"/>
    </source>
</evidence>
<comment type="function">
    <text evidence="6 7">This protein binds to 23S rRNA in the presence of protein L20.</text>
</comment>
<organism evidence="8 9">
    <name type="scientific">Candidatus Falkowbacteria bacterium RIFOXYC2_FULL_48_21</name>
    <dbReference type="NCBI Taxonomy" id="1798005"/>
    <lineage>
        <taxon>Bacteria</taxon>
        <taxon>Candidatus Falkowiibacteriota</taxon>
    </lineage>
</organism>
<evidence type="ECO:0000256" key="4">
    <source>
        <dbReference type="ARBA" id="ARBA00022980"/>
    </source>
</evidence>
<dbReference type="EMBL" id="MFGM01000078">
    <property type="protein sequence ID" value="OGF34230.1"/>
    <property type="molecule type" value="Genomic_DNA"/>
</dbReference>
<keyword evidence="3 6" id="KW-0694">RNA-binding</keyword>
<dbReference type="InterPro" id="IPR028909">
    <property type="entry name" value="bL21-like"/>
</dbReference>
<dbReference type="PROSITE" id="PS01169">
    <property type="entry name" value="RIBOSOMAL_L21"/>
    <property type="match status" value="1"/>
</dbReference>
<proteinExistence type="inferred from homology"/>
<evidence type="ECO:0000256" key="2">
    <source>
        <dbReference type="ARBA" id="ARBA00022730"/>
    </source>
</evidence>
<keyword evidence="2 6" id="KW-0699">rRNA-binding</keyword>
<dbReference type="SUPFAM" id="SSF141091">
    <property type="entry name" value="L21p-like"/>
    <property type="match status" value="1"/>
</dbReference>
<dbReference type="GO" id="GO:0003735">
    <property type="term" value="F:structural constituent of ribosome"/>
    <property type="evidence" value="ECO:0007669"/>
    <property type="project" value="InterPro"/>
</dbReference>
<dbReference type="GO" id="GO:0019843">
    <property type="term" value="F:rRNA binding"/>
    <property type="evidence" value="ECO:0007669"/>
    <property type="project" value="UniProtKB-UniRule"/>
</dbReference>
<evidence type="ECO:0000256" key="1">
    <source>
        <dbReference type="ARBA" id="ARBA00008563"/>
    </source>
</evidence>
<dbReference type="GO" id="GO:0005840">
    <property type="term" value="C:ribosome"/>
    <property type="evidence" value="ECO:0007669"/>
    <property type="project" value="UniProtKB-KW"/>
</dbReference>
<dbReference type="InterPro" id="IPR036164">
    <property type="entry name" value="bL21-like_sf"/>
</dbReference>
<evidence type="ECO:0000313" key="9">
    <source>
        <dbReference type="Proteomes" id="UP000178656"/>
    </source>
</evidence>
<dbReference type="InterPro" id="IPR018258">
    <property type="entry name" value="Ribosomal_bL21_CS"/>
</dbReference>
<dbReference type="HAMAP" id="MF_01363">
    <property type="entry name" value="Ribosomal_bL21"/>
    <property type="match status" value="1"/>
</dbReference>
<evidence type="ECO:0000256" key="3">
    <source>
        <dbReference type="ARBA" id="ARBA00022884"/>
    </source>
</evidence>
<dbReference type="NCBIfam" id="TIGR00061">
    <property type="entry name" value="L21"/>
    <property type="match status" value="1"/>
</dbReference>
<dbReference type="Proteomes" id="UP000178656">
    <property type="component" value="Unassembled WGS sequence"/>
</dbReference>
<dbReference type="GO" id="GO:1990904">
    <property type="term" value="C:ribonucleoprotein complex"/>
    <property type="evidence" value="ECO:0007669"/>
    <property type="project" value="UniProtKB-KW"/>
</dbReference>